<reference evidence="1 2" key="2">
    <citation type="submission" date="2010-03" db="EMBL/GenBank/DDBJ databases">
        <authorList>
            <person name="Pajon A."/>
        </authorList>
    </citation>
    <scope>NUCLEOTIDE SEQUENCE [LARGE SCALE GENOMIC DNA]</scope>
    <source>
        <strain evidence="2">L2-6</strain>
    </source>
</reference>
<dbReference type="HOGENOM" id="CLU_3365084_0_0_9"/>
<proteinExistence type="predicted"/>
<dbReference type="BioCyc" id="FPRA718252:G1375-1712-MONOMER"/>
<dbReference type="AlphaFoldDB" id="D4JZG9"/>
<evidence type="ECO:0000313" key="1">
    <source>
        <dbReference type="EMBL" id="CBK99418.1"/>
    </source>
</evidence>
<dbReference type="KEGG" id="fpr:FP2_20210"/>
<reference evidence="1 2" key="1">
    <citation type="submission" date="2010-03" db="EMBL/GenBank/DDBJ databases">
        <title>The genome sequence of Faecalibacterium prausnitzii L2/6.</title>
        <authorList>
            <consortium name="metaHIT consortium -- http://www.metahit.eu/"/>
            <person name="Pajon A."/>
            <person name="Turner K."/>
            <person name="Parkhill J."/>
            <person name="Duncan S."/>
            <person name="Flint H."/>
        </authorList>
    </citation>
    <scope>NUCLEOTIDE SEQUENCE [LARGE SCALE GENOMIC DNA]</scope>
    <source>
        <strain evidence="2">L2-6</strain>
    </source>
</reference>
<organism evidence="1 2">
    <name type="scientific">Faecalibacterium prausnitzii L2-6</name>
    <dbReference type="NCBI Taxonomy" id="718252"/>
    <lineage>
        <taxon>Bacteria</taxon>
        <taxon>Bacillati</taxon>
        <taxon>Bacillota</taxon>
        <taxon>Clostridia</taxon>
        <taxon>Eubacteriales</taxon>
        <taxon>Oscillospiraceae</taxon>
        <taxon>Faecalibacterium</taxon>
    </lineage>
</organism>
<sequence length="35" mass="3985">MCYTKLYKGPAEGKTAGFVLEMFHVEQIFFPEGSK</sequence>
<dbReference type="Proteomes" id="UP000008804">
    <property type="component" value="Chromosome"/>
</dbReference>
<accession>D4JZG9</accession>
<name>D4JZG9_9FIRM</name>
<protein>
    <submittedName>
        <fullName evidence="1">Uncharacterized protein</fullName>
    </submittedName>
</protein>
<keyword evidence="2" id="KW-1185">Reference proteome</keyword>
<gene>
    <name evidence="1" type="ORF">FP2_20210</name>
</gene>
<evidence type="ECO:0000313" key="2">
    <source>
        <dbReference type="Proteomes" id="UP000008804"/>
    </source>
</evidence>
<dbReference type="EMBL" id="FP929045">
    <property type="protein sequence ID" value="CBK99418.1"/>
    <property type="molecule type" value="Genomic_DNA"/>
</dbReference>